<sequence length="597" mass="67991">MNLNNLHYVNVFRKNVDKYASKNALMHRTSTGWGGIDWKTFGQMTDKLSKALLAFGIQPQDTVGIFSQNMPQWTIADLATLQIRAITVPIYATNTAEQAAFVVNHAEIKMLFVGGEEQYDKALAFAEKSPSLQKIILMKDNIPLKEKQWSITWEDFIKYGASAKLDAQLQTQIENRSLNDLFTIIYTSGTTGDPKGVMLDYENLAHQLKNHDIRLKLSSEDVSLAFLPLSHVFERAWTFYSLYKGATNHYLENPLEIKSALLEVKPTVMCAVPRFYEKVFGTVYDMISGASLVKRLVFSFATRSGKQMLKAKQKHKKPSWFLQKAYQISEKLVFSKLKQSLGGRIRFMPCGGANLEPSIGRFFQAIGVNVKLGYGMTETLATVSCWDDIDFNLKSVGRLMPDTQMKIGEDNEILVKGGMVMKGYYKNPEETQKAFTQDGFLKTGDAGNLDKYNNVFITDRIKELMKTSNGKYIAPQHIEGKVGKDNVIDQIAVIADGRKFVSALIVPNFEVLQQMMADLNIKYKNTTDLIKNSQVIDFINKRLQKFQKDLPDYEKIKRFTLLPKAFSIDRNEITPTLKLKRKVIYVRYRKEIEAMYN</sequence>
<feature type="domain" description="AMP-dependent synthetase/ligase" evidence="4">
    <location>
        <begin position="12"/>
        <end position="425"/>
    </location>
</feature>
<keyword evidence="3" id="KW-0443">Lipid metabolism</keyword>
<dbReference type="PROSITE" id="PS00455">
    <property type="entry name" value="AMP_BINDING"/>
    <property type="match status" value="1"/>
</dbReference>
<keyword evidence="1 5" id="KW-0436">Ligase</keyword>
<dbReference type="Gene3D" id="3.40.50.12780">
    <property type="entry name" value="N-terminal domain of ligase-like"/>
    <property type="match status" value="1"/>
</dbReference>
<dbReference type="RefSeq" id="WP_095916867.1">
    <property type="nucleotide sequence ID" value="NZ_CP022388.1"/>
</dbReference>
<evidence type="ECO:0000256" key="3">
    <source>
        <dbReference type="ARBA" id="ARBA00023098"/>
    </source>
</evidence>
<dbReference type="InterPro" id="IPR000873">
    <property type="entry name" value="AMP-dep_synth/lig_dom"/>
</dbReference>
<dbReference type="InterPro" id="IPR020845">
    <property type="entry name" value="AMP-binding_CS"/>
</dbReference>
<dbReference type="Pfam" id="PF00501">
    <property type="entry name" value="AMP-binding"/>
    <property type="match status" value="1"/>
</dbReference>
<dbReference type="InterPro" id="IPR042099">
    <property type="entry name" value="ANL_N_sf"/>
</dbReference>
<dbReference type="AlphaFoldDB" id="A0A250G3H3"/>
<dbReference type="Pfam" id="PF23562">
    <property type="entry name" value="AMP-binding_C_3"/>
    <property type="match status" value="1"/>
</dbReference>
<evidence type="ECO:0000256" key="2">
    <source>
        <dbReference type="ARBA" id="ARBA00022832"/>
    </source>
</evidence>
<accession>A0A250G3H3</accession>
<dbReference type="GO" id="GO:0016020">
    <property type="term" value="C:membrane"/>
    <property type="evidence" value="ECO:0007669"/>
    <property type="project" value="TreeGrafter"/>
</dbReference>
<proteinExistence type="predicted"/>
<evidence type="ECO:0000256" key="1">
    <source>
        <dbReference type="ARBA" id="ARBA00022598"/>
    </source>
</evidence>
<dbReference type="PANTHER" id="PTHR43272:SF32">
    <property type="entry name" value="AMP-DEPENDENT SYNTHETASE_LIGASE DOMAIN-CONTAINING PROTEIN"/>
    <property type="match status" value="1"/>
</dbReference>
<evidence type="ECO:0000259" key="4">
    <source>
        <dbReference type="Pfam" id="PF00501"/>
    </source>
</evidence>
<dbReference type="PANTHER" id="PTHR43272">
    <property type="entry name" value="LONG-CHAIN-FATTY-ACID--COA LIGASE"/>
    <property type="match status" value="1"/>
</dbReference>
<reference evidence="6" key="1">
    <citation type="submission" date="2017-06" db="EMBL/GenBank/DDBJ databases">
        <title>Capnocytophaga spp. assemblies.</title>
        <authorList>
            <person name="Gulvik C.A."/>
        </authorList>
    </citation>
    <scope>NUCLEOTIDE SEQUENCE [LARGE SCALE GENOMIC DNA]</scope>
    <source>
        <strain evidence="6">H5594</strain>
    </source>
</reference>
<dbReference type="Proteomes" id="UP000243136">
    <property type="component" value="Chromosome"/>
</dbReference>
<organism evidence="5 6">
    <name type="scientific">Capnocytophaga canimorsus</name>
    <dbReference type="NCBI Taxonomy" id="28188"/>
    <lineage>
        <taxon>Bacteria</taxon>
        <taxon>Pseudomonadati</taxon>
        <taxon>Bacteroidota</taxon>
        <taxon>Flavobacteriia</taxon>
        <taxon>Flavobacteriales</taxon>
        <taxon>Flavobacteriaceae</taxon>
        <taxon>Capnocytophaga</taxon>
    </lineage>
</organism>
<gene>
    <name evidence="5" type="ORF">CGC56_03530</name>
</gene>
<evidence type="ECO:0000313" key="6">
    <source>
        <dbReference type="Proteomes" id="UP000243136"/>
    </source>
</evidence>
<keyword evidence="2" id="KW-0276">Fatty acid metabolism</keyword>
<dbReference type="CDD" id="cd05907">
    <property type="entry name" value="VL_LC_FACS_like"/>
    <property type="match status" value="1"/>
</dbReference>
<protein>
    <submittedName>
        <fullName evidence="5">Long-chain fatty acid--CoA ligase</fullName>
    </submittedName>
</protein>
<dbReference type="GO" id="GO:0004467">
    <property type="term" value="F:long-chain fatty acid-CoA ligase activity"/>
    <property type="evidence" value="ECO:0007669"/>
    <property type="project" value="TreeGrafter"/>
</dbReference>
<dbReference type="EMBL" id="CP022388">
    <property type="protein sequence ID" value="ATA91315.1"/>
    <property type="molecule type" value="Genomic_DNA"/>
</dbReference>
<dbReference type="SUPFAM" id="SSF56801">
    <property type="entry name" value="Acetyl-CoA synthetase-like"/>
    <property type="match status" value="1"/>
</dbReference>
<name>A0A250G3H3_9FLAO</name>
<evidence type="ECO:0000313" key="5">
    <source>
        <dbReference type="EMBL" id="ATA91315.1"/>
    </source>
</evidence>